<evidence type="ECO:0000313" key="3">
    <source>
        <dbReference type="EMBL" id="SBT19604.1"/>
    </source>
</evidence>
<dbReference type="GO" id="GO:0016020">
    <property type="term" value="C:membrane"/>
    <property type="evidence" value="ECO:0007669"/>
    <property type="project" value="TreeGrafter"/>
</dbReference>
<dbReference type="PANTHER" id="PTHR43798">
    <property type="entry name" value="MONOACYLGLYCEROL LIPASE"/>
    <property type="match status" value="1"/>
</dbReference>
<dbReference type="Proteomes" id="UP000092871">
    <property type="component" value="Unassembled WGS sequence"/>
</dbReference>
<evidence type="ECO:0000313" key="4">
    <source>
        <dbReference type="Proteomes" id="UP000092840"/>
    </source>
</evidence>
<proteinExistence type="predicted"/>
<evidence type="ECO:0000313" key="2">
    <source>
        <dbReference type="EMBL" id="SBT17412.1"/>
    </source>
</evidence>
<evidence type="ECO:0000313" key="5">
    <source>
        <dbReference type="Proteomes" id="UP000092871"/>
    </source>
</evidence>
<dbReference type="Pfam" id="PF12697">
    <property type="entry name" value="Abhydrolase_6"/>
    <property type="match status" value="1"/>
</dbReference>
<dbReference type="GO" id="GO:0016787">
    <property type="term" value="F:hydrolase activity"/>
    <property type="evidence" value="ECO:0007669"/>
    <property type="project" value="UniProtKB-KW"/>
</dbReference>
<dbReference type="PANTHER" id="PTHR43798:SF33">
    <property type="entry name" value="HYDROLASE, PUTATIVE (AFU_ORTHOLOGUE AFUA_2G14860)-RELATED"/>
    <property type="match status" value="1"/>
</dbReference>
<gene>
    <name evidence="2" type="ORF">MGA5115_01523</name>
    <name evidence="3" type="ORF">MGA5116_00177</name>
</gene>
<reference evidence="3 4" key="1">
    <citation type="submission" date="2016-06" db="EMBL/GenBank/DDBJ databases">
        <authorList>
            <person name="Rodrigo-Torres L."/>
            <person name="Arahal D.R."/>
        </authorList>
    </citation>
    <scope>NUCLEOTIDE SEQUENCE [LARGE SCALE GENOMIC DNA]</scope>
    <source>
        <strain evidence="3 4">CECT 5116</strain>
    </source>
</reference>
<dbReference type="InterPro" id="IPR029058">
    <property type="entry name" value="AB_hydrolase_fold"/>
</dbReference>
<dbReference type="SUPFAM" id="SSF53474">
    <property type="entry name" value="alpha/beta-Hydrolases"/>
    <property type="match status" value="1"/>
</dbReference>
<dbReference type="EMBL" id="FLRA01000011">
    <property type="protein sequence ID" value="SBT17412.1"/>
    <property type="molecule type" value="Genomic_DNA"/>
</dbReference>
<feature type="domain" description="AB hydrolase-1" evidence="1">
    <location>
        <begin position="31"/>
        <end position="279"/>
    </location>
</feature>
<evidence type="ECO:0000259" key="1">
    <source>
        <dbReference type="Pfam" id="PF12697"/>
    </source>
</evidence>
<dbReference type="EMBL" id="FLRB01000002">
    <property type="protein sequence ID" value="SBT19604.1"/>
    <property type="molecule type" value="Genomic_DNA"/>
</dbReference>
<keyword evidence="2" id="KW-0378">Hydrolase</keyword>
<dbReference type="OrthoDB" id="6159976at2"/>
<reference evidence="2 5" key="2">
    <citation type="submission" date="2016-06" db="EMBL/GenBank/DDBJ databases">
        <authorList>
            <person name="Kjaerup R.B."/>
            <person name="Dalgaard T.S."/>
            <person name="Juul-Madsen H.R."/>
        </authorList>
    </citation>
    <scope>NUCLEOTIDE SEQUENCE [LARGE SCALE GENOMIC DNA]</scope>
    <source>
        <strain evidence="2 5">CECT 5115</strain>
    </source>
</reference>
<dbReference type="InterPro" id="IPR000073">
    <property type="entry name" value="AB_hydrolase_1"/>
</dbReference>
<protein>
    <submittedName>
        <fullName evidence="2">Alpha/beta hydrolase family protein</fullName>
    </submittedName>
</protein>
<dbReference type="Gene3D" id="3.40.50.1820">
    <property type="entry name" value="alpha/beta hydrolase"/>
    <property type="match status" value="1"/>
</dbReference>
<sequence length="286" mass="32115">MSERKKLQLSDTKLSYRLIEVPNSKTDGCCLMLHGAGVAGELTYGPMLEYLTHWRWVLIPDLNGMGESFYHGPSEGPLTIESLSGDIQSLLADLNWYEFDIIGYSLGGLVALYLNAQLRAGHRPSHKLALMEPASLERECVETLAEVRQRYRLASQTIRETGDVELGIAHFMEGVSPNRRKHPVAEATTQSRLAHRPLGFSYALDAVTDWVEKVSTNVSLRDDLLNAADQVYLLSGKLSHELLRQHYDVLAARNEGWQHTSLSGCDHSLPFQKPRQIAKEIEAWFS</sequence>
<dbReference type="AlphaFoldDB" id="A0A1C3JQH3"/>
<accession>A0A1C3JQH3</accession>
<dbReference type="RefSeq" id="WP_067034320.1">
    <property type="nucleotide sequence ID" value="NZ_CP187511.1"/>
</dbReference>
<keyword evidence="4" id="KW-1185">Reference proteome</keyword>
<dbReference type="Proteomes" id="UP000092840">
    <property type="component" value="Unassembled WGS sequence"/>
</dbReference>
<organism evidence="2 5">
    <name type="scientific">Marinomonas gallaica</name>
    <dbReference type="NCBI Taxonomy" id="1806667"/>
    <lineage>
        <taxon>Bacteria</taxon>
        <taxon>Pseudomonadati</taxon>
        <taxon>Pseudomonadota</taxon>
        <taxon>Gammaproteobacteria</taxon>
        <taxon>Oceanospirillales</taxon>
        <taxon>Oceanospirillaceae</taxon>
        <taxon>Marinomonas</taxon>
    </lineage>
</organism>
<name>A0A1C3JQH3_9GAMM</name>
<dbReference type="InterPro" id="IPR050266">
    <property type="entry name" value="AB_hydrolase_sf"/>
</dbReference>